<evidence type="ECO:0000256" key="2">
    <source>
        <dbReference type="ARBA" id="ARBA00049988"/>
    </source>
</evidence>
<gene>
    <name evidence="3" type="ORF">B9Q17_07810</name>
    <name evidence="4" type="ORF">FHK81_07590</name>
</gene>
<reference evidence="4 6" key="2">
    <citation type="submission" date="2019-07" db="EMBL/GenBank/DDBJ databases">
        <title>The pathways for chlorine oxyanion respiration interact through the shared metabolite chlorate.</title>
        <authorList>
            <person name="Barnum T.P."/>
            <person name="Cheng Y."/>
            <person name="Hill K.A."/>
            <person name="Lucas L.N."/>
            <person name="Carlson H.K."/>
            <person name="Coates J.D."/>
        </authorList>
    </citation>
    <scope>NUCLEOTIDE SEQUENCE [LARGE SCALE GENOMIC DNA]</scope>
    <source>
        <strain evidence="4">UCB</strain>
    </source>
</reference>
<organism evidence="4 6">
    <name type="scientific">Marinobacter vinifirmus</name>
    <dbReference type="NCBI Taxonomy" id="355591"/>
    <lineage>
        <taxon>Bacteria</taxon>
        <taxon>Pseudomonadati</taxon>
        <taxon>Pseudomonadota</taxon>
        <taxon>Gammaproteobacteria</taxon>
        <taxon>Pseudomonadales</taxon>
        <taxon>Marinobacteraceae</taxon>
        <taxon>Marinobacter</taxon>
    </lineage>
</organism>
<dbReference type="AlphaFoldDB" id="A0A259VWZ9"/>
<evidence type="ECO:0000313" key="5">
    <source>
        <dbReference type="Proteomes" id="UP000216984"/>
    </source>
</evidence>
<dbReference type="PANTHER" id="PTHR35401:SF2">
    <property type="entry name" value="ABC-TYPE TRANSPORT SYSTEM"/>
    <property type="match status" value="1"/>
</dbReference>
<dbReference type="Proteomes" id="UP000216984">
    <property type="component" value="Unassembled WGS sequence"/>
</dbReference>
<reference evidence="3 5" key="1">
    <citation type="submission" date="2017-06" db="EMBL/GenBank/DDBJ databases">
        <title>Draft genome sequence of the halophilic bacterium Marinobacter vinifirmus FB1.</title>
        <authorList>
            <person name="Stepanov V.G."/>
            <person name="Roberts D.J."/>
            <person name="Fox G.E."/>
        </authorList>
    </citation>
    <scope>NUCLEOTIDE SEQUENCE [LARGE SCALE GENOMIC DNA]</scope>
    <source>
        <strain evidence="3 5">FB1</strain>
    </source>
</reference>
<dbReference type="InterPro" id="IPR010985">
    <property type="entry name" value="Ribbon_hlx_hlx"/>
</dbReference>
<evidence type="ECO:0000313" key="3">
    <source>
        <dbReference type="EMBL" id="OZC34886.1"/>
    </source>
</evidence>
<dbReference type="Pfam" id="PF08681">
    <property type="entry name" value="TacA1"/>
    <property type="match status" value="1"/>
</dbReference>
<evidence type="ECO:0000313" key="6">
    <source>
        <dbReference type="Proteomes" id="UP000319142"/>
    </source>
</evidence>
<dbReference type="Proteomes" id="UP000319142">
    <property type="component" value="Unassembled WGS sequence"/>
</dbReference>
<name>A0A259VWZ9_9GAMM</name>
<evidence type="ECO:0000256" key="1">
    <source>
        <dbReference type="ARBA" id="ARBA00022649"/>
    </source>
</evidence>
<comment type="similarity">
    <text evidence="2">Belongs to the TacA antitoxin family.</text>
</comment>
<protein>
    <submittedName>
        <fullName evidence="4">DUF1778 domain-containing protein</fullName>
    </submittedName>
</protein>
<dbReference type="GO" id="GO:0006355">
    <property type="term" value="P:regulation of DNA-templated transcription"/>
    <property type="evidence" value="ECO:0007669"/>
    <property type="project" value="InterPro"/>
</dbReference>
<dbReference type="SUPFAM" id="SSF47598">
    <property type="entry name" value="Ribbon-helix-helix"/>
    <property type="match status" value="1"/>
</dbReference>
<comment type="caution">
    <text evidence="4">The sequence shown here is derived from an EMBL/GenBank/DDBJ whole genome shotgun (WGS) entry which is preliminary data.</text>
</comment>
<dbReference type="InterPro" id="IPR014795">
    <property type="entry name" value="TacA_1-like"/>
</dbReference>
<keyword evidence="1" id="KW-1277">Toxin-antitoxin system</keyword>
<proteinExistence type="inferred from homology"/>
<sequence length="140" mass="15721">MYGYFPYAMASRFKPVVQQNGKHQNRGTGRLASQLKEEHRMSKTSARLDLRIDPAIKELAARASALTGSHSLSEFVIQAIREKSVRVIEEAEVYRLNSQSFDAFVAACEAAPAPNEALLSAKRRRSKRMENGDLEVRAIR</sequence>
<evidence type="ECO:0000313" key="4">
    <source>
        <dbReference type="EMBL" id="TVT33982.1"/>
    </source>
</evidence>
<dbReference type="EMBL" id="VMRX01000017">
    <property type="protein sequence ID" value="TVT33982.1"/>
    <property type="molecule type" value="Genomic_DNA"/>
</dbReference>
<dbReference type="Gene3D" id="1.20.5.780">
    <property type="entry name" value="Single helix bin"/>
    <property type="match status" value="1"/>
</dbReference>
<keyword evidence="5" id="KW-1185">Reference proteome</keyword>
<dbReference type="EMBL" id="NEFY01000021">
    <property type="protein sequence ID" value="OZC34886.1"/>
    <property type="molecule type" value="Genomic_DNA"/>
</dbReference>
<accession>A0A259VWZ9</accession>
<dbReference type="PANTHER" id="PTHR35401">
    <property type="entry name" value="COPG FAMILY HELIX-TURN-HELIX PROTEIN-RELATED-RELATED"/>
    <property type="match status" value="1"/>
</dbReference>